<evidence type="ECO:0000313" key="1">
    <source>
        <dbReference type="EMBL" id="KAK7104323.1"/>
    </source>
</evidence>
<accession>A0AAN9BFR7</accession>
<protein>
    <submittedName>
        <fullName evidence="1">Uncharacterized protein</fullName>
    </submittedName>
</protein>
<sequence length="71" mass="7839">MGSNCALVNCPAKRTINRGLSFFKVPKKGVNDEWRSQLLQKIGRKGSTQTLPTFVPDTFCNLASTQLPRAT</sequence>
<dbReference type="Proteomes" id="UP001374579">
    <property type="component" value="Unassembled WGS sequence"/>
</dbReference>
<organism evidence="1 2">
    <name type="scientific">Littorina saxatilis</name>
    <dbReference type="NCBI Taxonomy" id="31220"/>
    <lineage>
        <taxon>Eukaryota</taxon>
        <taxon>Metazoa</taxon>
        <taxon>Spiralia</taxon>
        <taxon>Lophotrochozoa</taxon>
        <taxon>Mollusca</taxon>
        <taxon>Gastropoda</taxon>
        <taxon>Caenogastropoda</taxon>
        <taxon>Littorinimorpha</taxon>
        <taxon>Littorinoidea</taxon>
        <taxon>Littorinidae</taxon>
        <taxon>Littorina</taxon>
    </lineage>
</organism>
<evidence type="ECO:0000313" key="2">
    <source>
        <dbReference type="Proteomes" id="UP001374579"/>
    </source>
</evidence>
<dbReference type="EMBL" id="JBAMIC010000008">
    <property type="protein sequence ID" value="KAK7104323.1"/>
    <property type="molecule type" value="Genomic_DNA"/>
</dbReference>
<comment type="caution">
    <text evidence="1">The sequence shown here is derived from an EMBL/GenBank/DDBJ whole genome shotgun (WGS) entry which is preliminary data.</text>
</comment>
<dbReference type="AlphaFoldDB" id="A0AAN9BFR7"/>
<keyword evidence="2" id="KW-1185">Reference proteome</keyword>
<proteinExistence type="predicted"/>
<gene>
    <name evidence="1" type="ORF">V1264_019062</name>
</gene>
<name>A0AAN9BFR7_9CAEN</name>
<reference evidence="1 2" key="1">
    <citation type="submission" date="2024-02" db="EMBL/GenBank/DDBJ databases">
        <title>Chromosome-scale genome assembly of the rough periwinkle Littorina saxatilis.</title>
        <authorList>
            <person name="De Jode A."/>
            <person name="Faria R."/>
            <person name="Formenti G."/>
            <person name="Sims Y."/>
            <person name="Smith T.P."/>
            <person name="Tracey A."/>
            <person name="Wood J.M.D."/>
            <person name="Zagrodzka Z.B."/>
            <person name="Johannesson K."/>
            <person name="Butlin R.K."/>
            <person name="Leder E.H."/>
        </authorList>
    </citation>
    <scope>NUCLEOTIDE SEQUENCE [LARGE SCALE GENOMIC DNA]</scope>
    <source>
        <strain evidence="1">Snail1</strain>
        <tissue evidence="1">Muscle</tissue>
    </source>
</reference>